<proteinExistence type="inferred from homology"/>
<dbReference type="GO" id="GO:0016887">
    <property type="term" value="F:ATP hydrolysis activity"/>
    <property type="evidence" value="ECO:0007669"/>
    <property type="project" value="InterPro"/>
</dbReference>
<dbReference type="PANTHER" id="PTHR43869:SF1">
    <property type="entry name" value="GLYCINE BETAINE_PROLINE BETAINE TRANSPORT SYSTEM ATP-BINDING PROTEIN PROV"/>
    <property type="match status" value="1"/>
</dbReference>
<evidence type="ECO:0000259" key="8">
    <source>
        <dbReference type="PROSITE" id="PS50893"/>
    </source>
</evidence>
<evidence type="ECO:0000256" key="3">
    <source>
        <dbReference type="ARBA" id="ARBA00022741"/>
    </source>
</evidence>
<dbReference type="Gene3D" id="3.40.50.300">
    <property type="entry name" value="P-loop containing nucleotide triphosphate hydrolases"/>
    <property type="match status" value="1"/>
</dbReference>
<dbReference type="GO" id="GO:0031460">
    <property type="term" value="P:glycine betaine transport"/>
    <property type="evidence" value="ECO:0007669"/>
    <property type="project" value="InterPro"/>
</dbReference>
<dbReference type="InterPro" id="IPR027417">
    <property type="entry name" value="P-loop_NTPase"/>
</dbReference>
<keyword evidence="6 7" id="KW-0129">CBS domain</keyword>
<evidence type="ECO:0000313" key="10">
    <source>
        <dbReference type="EMBL" id="TQS21895.1"/>
    </source>
</evidence>
<organism evidence="10 11">
    <name type="scientific">Microbispora hainanensis</name>
    <dbReference type="NCBI Taxonomy" id="568844"/>
    <lineage>
        <taxon>Bacteria</taxon>
        <taxon>Bacillati</taxon>
        <taxon>Actinomycetota</taxon>
        <taxon>Actinomycetes</taxon>
        <taxon>Streptosporangiales</taxon>
        <taxon>Streptosporangiaceae</taxon>
        <taxon>Microbispora</taxon>
    </lineage>
</organism>
<name>A0A544YYV4_9ACTN</name>
<dbReference type="EMBL" id="VIRM01000009">
    <property type="protein sequence ID" value="TQS21895.1"/>
    <property type="molecule type" value="Genomic_DNA"/>
</dbReference>
<dbReference type="NCBIfam" id="TIGR01186">
    <property type="entry name" value="proV"/>
    <property type="match status" value="1"/>
</dbReference>
<keyword evidence="3" id="KW-0547">Nucleotide-binding</keyword>
<dbReference type="PROSITE" id="PS51371">
    <property type="entry name" value="CBS"/>
    <property type="match status" value="1"/>
</dbReference>
<dbReference type="SUPFAM" id="SSF52540">
    <property type="entry name" value="P-loop containing nucleoside triphosphate hydrolases"/>
    <property type="match status" value="1"/>
</dbReference>
<dbReference type="SUPFAM" id="SSF54631">
    <property type="entry name" value="CBS-domain pair"/>
    <property type="match status" value="1"/>
</dbReference>
<evidence type="ECO:0000256" key="2">
    <source>
        <dbReference type="ARBA" id="ARBA00022448"/>
    </source>
</evidence>
<dbReference type="GO" id="GO:0016020">
    <property type="term" value="C:membrane"/>
    <property type="evidence" value="ECO:0007669"/>
    <property type="project" value="InterPro"/>
</dbReference>
<dbReference type="GO" id="GO:0006865">
    <property type="term" value="P:amino acid transport"/>
    <property type="evidence" value="ECO:0007669"/>
    <property type="project" value="UniProtKB-KW"/>
</dbReference>
<dbReference type="PANTHER" id="PTHR43869">
    <property type="entry name" value="GLYCINE BETAINE/PROLINE BETAINE TRANSPORT SYSTEM ATP-BINDING PROTEIN PROV"/>
    <property type="match status" value="1"/>
</dbReference>
<dbReference type="FunFam" id="3.40.50.300:FF:000201">
    <property type="entry name" value="Glycine betaine/L-proline ABC transporter ATP-binding protein"/>
    <property type="match status" value="1"/>
</dbReference>
<dbReference type="InterPro" id="IPR003439">
    <property type="entry name" value="ABC_transporter-like_ATP-bd"/>
</dbReference>
<keyword evidence="4 10" id="KW-0067">ATP-binding</keyword>
<keyword evidence="5" id="KW-0029">Amino-acid transport</keyword>
<protein>
    <submittedName>
        <fullName evidence="10">Betaine/proline/choline family ABC transporter ATP-binding protein</fullName>
    </submittedName>
</protein>
<comment type="caution">
    <text evidence="10">The sequence shown here is derived from an EMBL/GenBank/DDBJ whole genome shotgun (WGS) entry which is preliminary data.</text>
</comment>
<gene>
    <name evidence="10" type="ORF">FLX08_09915</name>
</gene>
<dbReference type="PROSITE" id="PS00211">
    <property type="entry name" value="ABC_TRANSPORTER_1"/>
    <property type="match status" value="1"/>
</dbReference>
<reference evidence="10 11" key="1">
    <citation type="submission" date="2019-07" db="EMBL/GenBank/DDBJ databases">
        <title>Microbispora hainanensis DSM 45428.</title>
        <authorList>
            <person name="Thawai C."/>
        </authorList>
    </citation>
    <scope>NUCLEOTIDE SEQUENCE [LARGE SCALE GENOMIC DNA]</scope>
    <source>
        <strain evidence="10 11">DSM 45428</strain>
    </source>
</reference>
<dbReference type="InterPro" id="IPR000644">
    <property type="entry name" value="CBS_dom"/>
</dbReference>
<dbReference type="Pfam" id="PF00005">
    <property type="entry name" value="ABC_tran"/>
    <property type="match status" value="1"/>
</dbReference>
<dbReference type="Proteomes" id="UP000316541">
    <property type="component" value="Unassembled WGS sequence"/>
</dbReference>
<evidence type="ECO:0000259" key="9">
    <source>
        <dbReference type="PROSITE" id="PS51371"/>
    </source>
</evidence>
<dbReference type="InterPro" id="IPR017871">
    <property type="entry name" value="ABC_transporter-like_CS"/>
</dbReference>
<dbReference type="GO" id="GO:0006970">
    <property type="term" value="P:response to osmotic stress"/>
    <property type="evidence" value="ECO:0007669"/>
    <property type="project" value="UniProtKB-ARBA"/>
</dbReference>
<dbReference type="AlphaFoldDB" id="A0A544YYV4"/>
<feature type="domain" description="ABC transporter" evidence="8">
    <location>
        <begin position="27"/>
        <end position="263"/>
    </location>
</feature>
<dbReference type="PROSITE" id="PS50893">
    <property type="entry name" value="ABC_TRANSPORTER_2"/>
    <property type="match status" value="1"/>
</dbReference>
<comment type="similarity">
    <text evidence="1">Belongs to the ABC transporter superfamily.</text>
</comment>
<evidence type="ECO:0000256" key="6">
    <source>
        <dbReference type="ARBA" id="ARBA00023122"/>
    </source>
</evidence>
<dbReference type="SMART" id="SM00382">
    <property type="entry name" value="AAA"/>
    <property type="match status" value="1"/>
</dbReference>
<evidence type="ECO:0000256" key="1">
    <source>
        <dbReference type="ARBA" id="ARBA00005417"/>
    </source>
</evidence>
<feature type="domain" description="CBS" evidence="9">
    <location>
        <begin position="278"/>
        <end position="334"/>
    </location>
</feature>
<keyword evidence="2" id="KW-0813">Transport</keyword>
<dbReference type="Pfam" id="PF00571">
    <property type="entry name" value="CBS"/>
    <property type="match status" value="1"/>
</dbReference>
<dbReference type="RefSeq" id="WP_142618089.1">
    <property type="nucleotide sequence ID" value="NZ_VIRM01000009.1"/>
</dbReference>
<dbReference type="InterPro" id="IPR005892">
    <property type="entry name" value="Gly-betaine_transp_ATP-bd"/>
</dbReference>
<dbReference type="Gene3D" id="3.10.580.10">
    <property type="entry name" value="CBS-domain"/>
    <property type="match status" value="1"/>
</dbReference>
<evidence type="ECO:0000256" key="5">
    <source>
        <dbReference type="ARBA" id="ARBA00022970"/>
    </source>
</evidence>
<dbReference type="InterPro" id="IPR051921">
    <property type="entry name" value="ABC_osmolyte_uptake_ATP-bind"/>
</dbReference>
<accession>A0A544YYV4</accession>
<dbReference type="GO" id="GO:0005524">
    <property type="term" value="F:ATP binding"/>
    <property type="evidence" value="ECO:0007669"/>
    <property type="project" value="UniProtKB-KW"/>
</dbReference>
<evidence type="ECO:0000256" key="7">
    <source>
        <dbReference type="PROSITE-ProRule" id="PRU00703"/>
    </source>
</evidence>
<evidence type="ECO:0000313" key="11">
    <source>
        <dbReference type="Proteomes" id="UP000316541"/>
    </source>
</evidence>
<sequence>MIEARGLTKVYGMPRDGAVSALRGAGERRRNAVREAGGFLAVDDVGFSVSAGEIFVIMGLSGSGKSTVLRMLNRLVEPTMGSLLVDGADLAALPQDELRQLRNRKINMVFQHFALLPHRRVRENAAYGLKVRQAPAKQRMERADWALRRVGLEQWADSYPHELSGGMKQRVGLARALATDAEILLMDEPFSALDPLIRRDMQELLLQLQSEDRRTIVFVTHDLNEAMRIGERIMVMRDGRVAQCATANEIISAPADDYVTEFVADVDRSRVLTAGNVLRPPLVTARCGESPVEVLKRLENVEMNGIFVLDETGRVVGVATDKALAGALRDGGTTVESCLGGDYHAVPADAPIVEFCDLAGRHTVPIAVVDADRRLLGVAPRAAILAALAVPKKVRHA</sequence>
<dbReference type="InterPro" id="IPR046342">
    <property type="entry name" value="CBS_dom_sf"/>
</dbReference>
<evidence type="ECO:0000256" key="4">
    <source>
        <dbReference type="ARBA" id="ARBA00022840"/>
    </source>
</evidence>
<dbReference type="InterPro" id="IPR003593">
    <property type="entry name" value="AAA+_ATPase"/>
</dbReference>